<reference evidence="1" key="1">
    <citation type="journal article" date="2014" name="Front. Microbiol.">
        <title>High frequency of phylogenetically diverse reductive dehalogenase-homologous genes in deep subseafloor sedimentary metagenomes.</title>
        <authorList>
            <person name="Kawai M."/>
            <person name="Futagami T."/>
            <person name="Toyoda A."/>
            <person name="Takaki Y."/>
            <person name="Nishi S."/>
            <person name="Hori S."/>
            <person name="Arai W."/>
            <person name="Tsubouchi T."/>
            <person name="Morono Y."/>
            <person name="Uchiyama I."/>
            <person name="Ito T."/>
            <person name="Fujiyama A."/>
            <person name="Inagaki F."/>
            <person name="Takami H."/>
        </authorList>
    </citation>
    <scope>NUCLEOTIDE SEQUENCE</scope>
    <source>
        <strain evidence="1">Expedition CK06-06</strain>
    </source>
</reference>
<proteinExistence type="predicted"/>
<evidence type="ECO:0000313" key="1">
    <source>
        <dbReference type="EMBL" id="GAG26905.1"/>
    </source>
</evidence>
<accession>X0W8G7</accession>
<sequence>ISFKVTAPPVPGTTLEEWTDGIQIKEDSFSQESGYQKNFFNRIIVKYDYDEEGEYETWLVASDTASQGAGEHNDERTKIIESKWFRSRTYSALSNITGGTLYHVSKNNGLGDGTLTFTYDAGGEHTLKWTAPGGTIGEAVSISKDGKYQVFDTDKTKYCRVVIDHSALPGSSQSDTVTISSLNGDGLAAAIANKELSTYRNPRAIVKFKIDMNHAAYNGELLKPSDLKELTTGEASEHGESGWNKEKCLITSVRPNFKKGV</sequence>
<feature type="non-terminal residue" evidence="1">
    <location>
        <position position="1"/>
    </location>
</feature>
<dbReference type="AlphaFoldDB" id="X0W8G7"/>
<comment type="caution">
    <text evidence="1">The sequence shown here is derived from an EMBL/GenBank/DDBJ whole genome shotgun (WGS) entry which is preliminary data.</text>
</comment>
<dbReference type="EMBL" id="BARS01032251">
    <property type="protein sequence ID" value="GAG26905.1"/>
    <property type="molecule type" value="Genomic_DNA"/>
</dbReference>
<feature type="non-terminal residue" evidence="1">
    <location>
        <position position="261"/>
    </location>
</feature>
<gene>
    <name evidence="1" type="ORF">S01H1_50082</name>
</gene>
<name>X0W8G7_9ZZZZ</name>
<protein>
    <submittedName>
        <fullName evidence="1">Uncharacterized protein</fullName>
    </submittedName>
</protein>
<organism evidence="1">
    <name type="scientific">marine sediment metagenome</name>
    <dbReference type="NCBI Taxonomy" id="412755"/>
    <lineage>
        <taxon>unclassified sequences</taxon>
        <taxon>metagenomes</taxon>
        <taxon>ecological metagenomes</taxon>
    </lineage>
</organism>